<dbReference type="PANTHER" id="PTHR24064">
    <property type="entry name" value="SOLUTE CARRIER FAMILY 22 MEMBER"/>
    <property type="match status" value="1"/>
</dbReference>
<dbReference type="KEGG" id="gacu:117540063"/>
<feature type="transmembrane region" description="Helical" evidence="6">
    <location>
        <begin position="373"/>
        <end position="395"/>
    </location>
</feature>
<dbReference type="InterPro" id="IPR020846">
    <property type="entry name" value="MFS_dom"/>
</dbReference>
<evidence type="ECO:0000256" key="1">
    <source>
        <dbReference type="ARBA" id="ARBA00004127"/>
    </source>
</evidence>
<evidence type="ECO:0000256" key="4">
    <source>
        <dbReference type="ARBA" id="ARBA00022989"/>
    </source>
</evidence>
<dbReference type="InterPro" id="IPR036259">
    <property type="entry name" value="MFS_trans_sf"/>
</dbReference>
<keyword evidence="3 6" id="KW-0812">Transmembrane</keyword>
<reference evidence="9" key="1">
    <citation type="submission" date="2025-08" db="UniProtKB">
        <authorList>
            <consortium name="RefSeq"/>
        </authorList>
    </citation>
    <scope>IDENTIFICATION</scope>
</reference>
<dbReference type="PROSITE" id="PS50850">
    <property type="entry name" value="MFS"/>
    <property type="match status" value="1"/>
</dbReference>
<dbReference type="NCBIfam" id="TIGR00898">
    <property type="entry name" value="2A0119"/>
    <property type="match status" value="1"/>
</dbReference>
<feature type="domain" description="Major facilitator superfamily (MFS) profile" evidence="7">
    <location>
        <begin position="90"/>
        <end position="515"/>
    </location>
</feature>
<feature type="transmembrane region" description="Helical" evidence="6">
    <location>
        <begin position="407"/>
        <end position="428"/>
    </location>
</feature>
<comment type="subcellular location">
    <subcellularLocation>
        <location evidence="1">Endomembrane system</location>
        <topology evidence="1">Multi-pass membrane protein</topology>
    </subcellularLocation>
</comment>
<sequence length="564" mass="63091">MTDYEVATAFLGEWGHFQQQVFFLLCLTVIPNGFSGMFIVFVADTPPHRCVIPANVNLTAAWRNHSIPLELDSNSGALVPSKCSRYRLGDVLSLSDRGFLPGVDVNMSNVPTESCLDGWEYDQSVYISTIITEWDLVCDDRWKNPLTSSIFFCGVLTGSFVSGQLSDRFGRKIVLFVTMAIQTVFTFIMVFAPSWPVFCALFFIVGMGQISNYVAAFVLGTEILSPKVRTIYSTAGVSLFFAAGYMFLPLLAYFLRDWRMLLLGLTLPGFLYVPLWWFIPESPRWLLSRGRVEEAEAIVRDAAKKNKIKPPPVIFSPLQKELQCETSKALNICDLLRSPNIRWISLTLWLVWNTLTIAYFALSLNTANLHGNAYFNCFVSALVEIPAYTLSWVMFRWWSRRLSLSSTLFMGGVFLLFVQLMPANLVYLSITLEMMGKCAVTTAFAIVYAYTAELYPTVLRNTALGACSMASRIGSIIAPYFIYLRSYSVSLPYILMGSITVASGLLSLLLPESYGMPLPDTISHMQHFPGCCKKTPYKLTNTEEKEKVAEGTFSLEQGASLLSA</sequence>
<dbReference type="Pfam" id="PF00083">
    <property type="entry name" value="Sugar_tr"/>
    <property type="match status" value="1"/>
</dbReference>
<keyword evidence="5 6" id="KW-0472">Membrane</keyword>
<dbReference type="GO" id="GO:0012505">
    <property type="term" value="C:endomembrane system"/>
    <property type="evidence" value="ECO:0007669"/>
    <property type="project" value="UniProtKB-SubCell"/>
</dbReference>
<dbReference type="GeneID" id="117540063"/>
<dbReference type="GO" id="GO:0022857">
    <property type="term" value="F:transmembrane transporter activity"/>
    <property type="evidence" value="ECO:0007669"/>
    <property type="project" value="InterPro"/>
</dbReference>
<keyword evidence="4 6" id="KW-1133">Transmembrane helix</keyword>
<evidence type="ECO:0000313" key="8">
    <source>
        <dbReference type="Proteomes" id="UP000515161"/>
    </source>
</evidence>
<dbReference type="InterPro" id="IPR004749">
    <property type="entry name" value="Orgcat_transp/SVOP"/>
</dbReference>
<evidence type="ECO:0000313" key="9">
    <source>
        <dbReference type="RefSeq" id="XP_034062374.1"/>
    </source>
</evidence>
<dbReference type="OrthoDB" id="3936150at2759"/>
<name>A0A6P8TEM2_GYMAC</name>
<dbReference type="Gene3D" id="1.20.1250.20">
    <property type="entry name" value="MFS general substrate transporter like domains"/>
    <property type="match status" value="1"/>
</dbReference>
<feature type="transmembrane region" description="Helical" evidence="6">
    <location>
        <begin position="231"/>
        <end position="254"/>
    </location>
</feature>
<dbReference type="Proteomes" id="UP000515161">
    <property type="component" value="Unplaced"/>
</dbReference>
<organism evidence="8 9">
    <name type="scientific">Gymnodraco acuticeps</name>
    <name type="common">Antarctic dragonfish</name>
    <dbReference type="NCBI Taxonomy" id="8218"/>
    <lineage>
        <taxon>Eukaryota</taxon>
        <taxon>Metazoa</taxon>
        <taxon>Chordata</taxon>
        <taxon>Craniata</taxon>
        <taxon>Vertebrata</taxon>
        <taxon>Euteleostomi</taxon>
        <taxon>Actinopterygii</taxon>
        <taxon>Neopterygii</taxon>
        <taxon>Teleostei</taxon>
        <taxon>Neoteleostei</taxon>
        <taxon>Acanthomorphata</taxon>
        <taxon>Eupercaria</taxon>
        <taxon>Perciformes</taxon>
        <taxon>Notothenioidei</taxon>
        <taxon>Bathydraconidae</taxon>
        <taxon>Gymnodraco</taxon>
    </lineage>
</organism>
<dbReference type="InterPro" id="IPR005828">
    <property type="entry name" value="MFS_sugar_transport-like"/>
</dbReference>
<comment type="similarity">
    <text evidence="2">Belongs to the major facilitator (TC 2.A.1) superfamily. Organic cation transporter (TC 2.A.1.19) family.</text>
</comment>
<dbReference type="AlphaFoldDB" id="A0A6P8TEM2"/>
<accession>A0A6P8TEM2</accession>
<evidence type="ECO:0000256" key="2">
    <source>
        <dbReference type="ARBA" id="ARBA00009203"/>
    </source>
</evidence>
<keyword evidence="8" id="KW-1185">Reference proteome</keyword>
<feature type="transmembrane region" description="Helical" evidence="6">
    <location>
        <begin position="20"/>
        <end position="43"/>
    </location>
</feature>
<feature type="transmembrane region" description="Helical" evidence="6">
    <location>
        <begin position="463"/>
        <end position="484"/>
    </location>
</feature>
<dbReference type="InParanoid" id="A0A6P8TEM2"/>
<evidence type="ECO:0000256" key="6">
    <source>
        <dbReference type="SAM" id="Phobius"/>
    </source>
</evidence>
<dbReference type="PROSITE" id="PS00216">
    <property type="entry name" value="SUGAR_TRANSPORT_1"/>
    <property type="match status" value="1"/>
</dbReference>
<protein>
    <submittedName>
        <fullName evidence="9">Solute carrier family 22 member 5-like isoform X1</fullName>
    </submittedName>
</protein>
<feature type="transmembrane region" description="Helical" evidence="6">
    <location>
        <begin position="343"/>
        <end position="361"/>
    </location>
</feature>
<proteinExistence type="inferred from homology"/>
<evidence type="ECO:0000256" key="3">
    <source>
        <dbReference type="ARBA" id="ARBA00022692"/>
    </source>
</evidence>
<feature type="transmembrane region" description="Helical" evidence="6">
    <location>
        <begin position="198"/>
        <end position="219"/>
    </location>
</feature>
<feature type="transmembrane region" description="Helical" evidence="6">
    <location>
        <begin position="260"/>
        <end position="279"/>
    </location>
</feature>
<dbReference type="InterPro" id="IPR005829">
    <property type="entry name" value="Sugar_transporter_CS"/>
</dbReference>
<dbReference type="SUPFAM" id="SSF103473">
    <property type="entry name" value="MFS general substrate transporter"/>
    <property type="match status" value="1"/>
</dbReference>
<dbReference type="GO" id="GO:0016020">
    <property type="term" value="C:membrane"/>
    <property type="evidence" value="ECO:0007669"/>
    <property type="project" value="InterPro"/>
</dbReference>
<feature type="transmembrane region" description="Helical" evidence="6">
    <location>
        <begin position="173"/>
        <end position="192"/>
    </location>
</feature>
<evidence type="ECO:0000259" key="7">
    <source>
        <dbReference type="PROSITE" id="PS50850"/>
    </source>
</evidence>
<dbReference type="RefSeq" id="XP_034062374.1">
    <property type="nucleotide sequence ID" value="XM_034206483.1"/>
</dbReference>
<feature type="transmembrane region" description="Helical" evidence="6">
    <location>
        <begin position="490"/>
        <end position="510"/>
    </location>
</feature>
<gene>
    <name evidence="9" type="primary">LOC117540063</name>
</gene>
<dbReference type="FunFam" id="1.20.1250.20:FF:001025">
    <property type="entry name" value="Solute carrier family 22 (organic cation transporter), member 21"/>
    <property type="match status" value="1"/>
</dbReference>
<evidence type="ECO:0000256" key="5">
    <source>
        <dbReference type="ARBA" id="ARBA00023136"/>
    </source>
</evidence>